<dbReference type="InterPro" id="IPR044965">
    <property type="entry name" value="Glyco_hydro_17_plant"/>
</dbReference>
<dbReference type="Pfam" id="PF00332">
    <property type="entry name" value="Glyco_hydro_17"/>
    <property type="match status" value="1"/>
</dbReference>
<evidence type="ECO:0000256" key="4">
    <source>
        <dbReference type="ARBA" id="ARBA00022801"/>
    </source>
</evidence>
<evidence type="ECO:0000256" key="5">
    <source>
        <dbReference type="ARBA" id="ARBA00023295"/>
    </source>
</evidence>
<evidence type="ECO:0000256" key="1">
    <source>
        <dbReference type="ARBA" id="ARBA00000382"/>
    </source>
</evidence>
<dbReference type="InterPro" id="IPR000490">
    <property type="entry name" value="Glyco_hydro_17"/>
</dbReference>
<keyword evidence="4 7" id="KW-0378">Hydrolase</keyword>
<name>A0ABQ7Z1G5_BRANA</name>
<evidence type="ECO:0000256" key="3">
    <source>
        <dbReference type="ARBA" id="ARBA00012780"/>
    </source>
</evidence>
<dbReference type="InterPro" id="IPR017853">
    <property type="entry name" value="GH"/>
</dbReference>
<protein>
    <recommendedName>
        <fullName evidence="3">glucan endo-1,3-beta-D-glucosidase</fullName>
        <ecNumber evidence="3">3.2.1.39</ecNumber>
    </recommendedName>
</protein>
<dbReference type="PANTHER" id="PTHR32227">
    <property type="entry name" value="GLUCAN ENDO-1,3-BETA-GLUCOSIDASE BG1-RELATED-RELATED"/>
    <property type="match status" value="1"/>
</dbReference>
<dbReference type="Gene3D" id="3.20.20.80">
    <property type="entry name" value="Glycosidases"/>
    <property type="match status" value="1"/>
</dbReference>
<evidence type="ECO:0000256" key="6">
    <source>
        <dbReference type="RuleBase" id="RU004335"/>
    </source>
</evidence>
<dbReference type="PROSITE" id="PS00587">
    <property type="entry name" value="GLYCOSYL_HYDROL_F17"/>
    <property type="match status" value="1"/>
</dbReference>
<keyword evidence="5 7" id="KW-0326">Glycosidase</keyword>
<comment type="similarity">
    <text evidence="2 6">Belongs to the glycosyl hydrolase 17 family.</text>
</comment>
<dbReference type="Proteomes" id="UP000824890">
    <property type="component" value="Unassembled WGS sequence"/>
</dbReference>
<gene>
    <name evidence="8" type="ORF">HID58_071360</name>
</gene>
<evidence type="ECO:0000313" key="8">
    <source>
        <dbReference type="EMBL" id="KAH0873998.1"/>
    </source>
</evidence>
<evidence type="ECO:0000256" key="2">
    <source>
        <dbReference type="ARBA" id="ARBA00008773"/>
    </source>
</evidence>
<sequence length="380" mass="42656">MVLDRRVINGLYHDSKMQVIIAFNLRLTRNYKIIFNCYFMKMSSDQSRFLASLPLLLLLLSFLMASFFHTAAAQIGVCYGRIGNNLPRPADAVALYRNRNIRRMRLYDPNQEVLSALRGSNIDLLLDVPNPDLQRIASSQAEADTWVRNNVRNFNGVRFRYISVGNEVQPSDPTSRFVLPAMQNIDRAVSGLGIKVSTAIDTRGISGFPPSSGTFTPEFRNFIAPVIAFLVSKQSPLLVNVYPYFSYINNMRDIRLDYALFTSPSTVVNDGSNAYRNLFHALVDTVYAALEKTGGGSVEIVVSESGWPTAGGTATNVDNARTYVNNLIQTVKSGSPRRQGRPIETYIFGMFDENQKSPEFEKFFGMFLPNQQPKYGVNFN</sequence>
<evidence type="ECO:0000256" key="7">
    <source>
        <dbReference type="RuleBase" id="RU004336"/>
    </source>
</evidence>
<comment type="catalytic activity">
    <reaction evidence="1">
        <text>Hydrolysis of (1-&gt;3)-beta-D-glucosidic linkages in (1-&gt;3)-beta-D-glucans.</text>
        <dbReference type="EC" id="3.2.1.39"/>
    </reaction>
</comment>
<dbReference type="EMBL" id="JAGKQM010000016">
    <property type="protein sequence ID" value="KAH0873998.1"/>
    <property type="molecule type" value="Genomic_DNA"/>
</dbReference>
<keyword evidence="9" id="KW-1185">Reference proteome</keyword>
<evidence type="ECO:0000313" key="9">
    <source>
        <dbReference type="Proteomes" id="UP000824890"/>
    </source>
</evidence>
<dbReference type="EC" id="3.2.1.39" evidence="3"/>
<proteinExistence type="inferred from homology"/>
<accession>A0ABQ7Z1G5</accession>
<reference evidence="8 9" key="1">
    <citation type="submission" date="2021-05" db="EMBL/GenBank/DDBJ databases">
        <title>Genome Assembly of Synthetic Allotetraploid Brassica napus Reveals Homoeologous Exchanges between Subgenomes.</title>
        <authorList>
            <person name="Davis J.T."/>
        </authorList>
    </citation>
    <scope>NUCLEOTIDE SEQUENCE [LARGE SCALE GENOMIC DNA]</scope>
    <source>
        <strain evidence="9">cv. Da-Ae</strain>
        <tissue evidence="8">Seedling</tissue>
    </source>
</reference>
<dbReference type="SUPFAM" id="SSF51445">
    <property type="entry name" value="(Trans)glycosidases"/>
    <property type="match status" value="1"/>
</dbReference>
<organism evidence="8 9">
    <name type="scientific">Brassica napus</name>
    <name type="common">Rape</name>
    <dbReference type="NCBI Taxonomy" id="3708"/>
    <lineage>
        <taxon>Eukaryota</taxon>
        <taxon>Viridiplantae</taxon>
        <taxon>Streptophyta</taxon>
        <taxon>Embryophyta</taxon>
        <taxon>Tracheophyta</taxon>
        <taxon>Spermatophyta</taxon>
        <taxon>Magnoliopsida</taxon>
        <taxon>eudicotyledons</taxon>
        <taxon>Gunneridae</taxon>
        <taxon>Pentapetalae</taxon>
        <taxon>rosids</taxon>
        <taxon>malvids</taxon>
        <taxon>Brassicales</taxon>
        <taxon>Brassicaceae</taxon>
        <taxon>Brassiceae</taxon>
        <taxon>Brassica</taxon>
    </lineage>
</organism>
<comment type="caution">
    <text evidence="8">The sequence shown here is derived from an EMBL/GenBank/DDBJ whole genome shotgun (WGS) entry which is preliminary data.</text>
</comment>